<gene>
    <name evidence="9" type="ORF">Rt10032_c26g6813</name>
</gene>
<evidence type="ECO:0000256" key="5">
    <source>
        <dbReference type="ARBA" id="ARBA00022989"/>
    </source>
</evidence>
<dbReference type="PANTHER" id="PTHR43867">
    <property type="entry name" value="CELLULOSE SYNTHASE CATALYTIC SUBUNIT A [UDP-FORMING]"/>
    <property type="match status" value="1"/>
</dbReference>
<protein>
    <submittedName>
        <fullName evidence="9">Proteophosphoglycan ppg4</fullName>
    </submittedName>
</protein>
<organism evidence="9 10">
    <name type="scientific">Rhodotorula toruloides</name>
    <name type="common">Yeast</name>
    <name type="synonym">Rhodosporidium toruloides</name>
    <dbReference type="NCBI Taxonomy" id="5286"/>
    <lineage>
        <taxon>Eukaryota</taxon>
        <taxon>Fungi</taxon>
        <taxon>Dikarya</taxon>
        <taxon>Basidiomycota</taxon>
        <taxon>Pucciniomycotina</taxon>
        <taxon>Microbotryomycetes</taxon>
        <taxon>Sporidiobolales</taxon>
        <taxon>Sporidiobolaceae</taxon>
        <taxon>Rhodotorula</taxon>
    </lineage>
</organism>
<keyword evidence="2" id="KW-0328">Glycosyltransferase</keyword>
<evidence type="ECO:0000256" key="2">
    <source>
        <dbReference type="ARBA" id="ARBA00022676"/>
    </source>
</evidence>
<dbReference type="Gene3D" id="3.90.550.10">
    <property type="entry name" value="Spore Coat Polysaccharide Biosynthesis Protein SpsA, Chain A"/>
    <property type="match status" value="1"/>
</dbReference>
<feature type="transmembrane region" description="Helical" evidence="8">
    <location>
        <begin position="1047"/>
        <end position="1071"/>
    </location>
</feature>
<dbReference type="PANTHER" id="PTHR43867:SF2">
    <property type="entry name" value="CELLULOSE SYNTHASE CATALYTIC SUBUNIT A [UDP-FORMING]"/>
    <property type="match status" value="1"/>
</dbReference>
<proteinExistence type="predicted"/>
<feature type="transmembrane region" description="Helical" evidence="8">
    <location>
        <begin position="1091"/>
        <end position="1118"/>
    </location>
</feature>
<feature type="transmembrane region" description="Helical" evidence="8">
    <location>
        <begin position="571"/>
        <end position="589"/>
    </location>
</feature>
<dbReference type="Proteomes" id="UP000321518">
    <property type="component" value="Unassembled WGS sequence"/>
</dbReference>
<feature type="transmembrane region" description="Helical" evidence="8">
    <location>
        <begin position="927"/>
        <end position="955"/>
    </location>
</feature>
<evidence type="ECO:0000313" key="10">
    <source>
        <dbReference type="Proteomes" id="UP000321518"/>
    </source>
</evidence>
<evidence type="ECO:0000256" key="8">
    <source>
        <dbReference type="SAM" id="Phobius"/>
    </source>
</evidence>
<sequence length="1184" mass="130134">MPPKSYQRPKKPPRYHSADSLPPPRSTSPIPPVPPMPPSTPPPRMPSPAARTGSPTESVGSCPSRGGGNRTARKPVPVYHTGDFCEPRLPSDCPRPTNPNPFAAANVLIAQSQGSADEPRTPPRSARPVTPQHKVRRSSEEDELSPTDCGERGFTRGSTSPSSTPPHTPIRVQRDASTERAPPVPTPQDEYDIATLNFNRRPSQFDPLAPSFHHAHGGSSIGSRQLVSAMGFAPLPPVSPLRQPGQVHKRQRSSHTRQPSISLSSPSASPSTGGGFDSSIVDASSGTSTNVQYYGPSTLPPTESRKILPLQPVAQRNNGSVPPTRAPIEAFASVEMLQGQREHQDRTRGTEVFGPGGTYEGRASSLSAEAGLPPYSRRQDPLAAVHAARNPAAAGAAAAASQYSLGSQLPPLEMDVMSIASQLREHDKARRGSEDVRGDWPRRFSEASSGEKGSSPSTAGGMHLNPTFSFPSKGSLKSASNSTLAPAYEGPGSAFDDDEHKYPPDLKKIFNFSKRHDEKSTGGWRTEHLGASDKAFTMQRPSIVALPVYPSPGGTLSKSFKTRAKKWGTKAAWLTVLLACASSWVYLYFRYDALKLVERKRPGIFVGGWCYLALETVVALMTTVHSLWVVYNYRARSTEPKMRLRGDNNLPSVDVFIVSSGQADQTVFDCAVAAASMDYPPHRYRVMVLDPTASGNLERELLRHAKAQACPHLTYHRRDVGAKEEKNMESLATKANSTENKVTKANAINFGMHEASTFGIKGPAEFIAVFDADMLPERNYLRAVLPHILGENKVGLVKTRHGFINLPHRLSQPTATLLTASETPADTRSGFLLRRAAVTEIGGFPADSWIHDGQCEALLQGRGYKVRQVEEVLQWGMAKPTYTSQINAMMVNRLGPLRTAHRLGWFVRSNRTKLMPFAAKVKAIGRALLPIFSLICVILAYVYPFMFSFGGILVLTPSLSNLNRMLQVTLIMILLHKLHEVVWCWSTGLPSPRRAFQAWIFAAPYQGFALLRLILPRRLGGYKQRSSDVDINEVITHPIRDPWYKRLGWFVLDPLVSTMFAFLGALGIAIWRIVKDYERGTVDEHQTALTVLLTIAWPTLLWSEFLFASFVPFVCLLFPSRLLTEPRESFLIRDHYSHVARPKHHFKTAPPFKVHRAPEFVTGTIVVAWAIVCVCVAKLTDVLA</sequence>
<evidence type="ECO:0000256" key="6">
    <source>
        <dbReference type="ARBA" id="ARBA00023136"/>
    </source>
</evidence>
<feature type="compositionally biased region" description="Low complexity" evidence="7">
    <location>
        <begin position="259"/>
        <end position="271"/>
    </location>
</feature>
<feature type="compositionally biased region" description="Basic and acidic residues" evidence="7">
    <location>
        <begin position="423"/>
        <end position="445"/>
    </location>
</feature>
<feature type="compositionally biased region" description="Polar residues" evidence="7">
    <location>
        <begin position="466"/>
        <end position="484"/>
    </location>
</feature>
<feature type="region of interest" description="Disordered" evidence="7">
    <location>
        <begin position="423"/>
        <end position="501"/>
    </location>
</feature>
<feature type="compositionally biased region" description="Pro residues" evidence="7">
    <location>
        <begin position="21"/>
        <end position="46"/>
    </location>
</feature>
<evidence type="ECO:0000313" key="9">
    <source>
        <dbReference type="EMBL" id="GEM12796.1"/>
    </source>
</evidence>
<keyword evidence="5 8" id="KW-1133">Transmembrane helix</keyword>
<dbReference type="OrthoDB" id="72851at2759"/>
<dbReference type="InterPro" id="IPR050321">
    <property type="entry name" value="Glycosyltr_2/OpgH_subfam"/>
</dbReference>
<dbReference type="GO" id="GO:0016757">
    <property type="term" value="F:glycosyltransferase activity"/>
    <property type="evidence" value="ECO:0007669"/>
    <property type="project" value="UniProtKB-KW"/>
</dbReference>
<feature type="compositionally biased region" description="Polar residues" evidence="7">
    <location>
        <begin position="446"/>
        <end position="458"/>
    </location>
</feature>
<accession>A0A511KSC0</accession>
<evidence type="ECO:0000256" key="4">
    <source>
        <dbReference type="ARBA" id="ARBA00022692"/>
    </source>
</evidence>
<dbReference type="SUPFAM" id="SSF53448">
    <property type="entry name" value="Nucleotide-diphospho-sugar transferases"/>
    <property type="match status" value="1"/>
</dbReference>
<feature type="compositionally biased region" description="Basic and acidic residues" evidence="7">
    <location>
        <begin position="340"/>
        <end position="349"/>
    </location>
</feature>
<comment type="subcellular location">
    <subcellularLocation>
        <location evidence="1">Membrane</location>
        <topology evidence="1">Multi-pass membrane protein</topology>
    </subcellularLocation>
</comment>
<keyword evidence="4 8" id="KW-0812">Transmembrane</keyword>
<feature type="region of interest" description="Disordered" evidence="7">
    <location>
        <begin position="339"/>
        <end position="362"/>
    </location>
</feature>
<name>A0A511KSC0_RHOTO</name>
<evidence type="ECO:0000256" key="3">
    <source>
        <dbReference type="ARBA" id="ARBA00022679"/>
    </source>
</evidence>
<dbReference type="AlphaFoldDB" id="A0A511KSC0"/>
<feature type="compositionally biased region" description="Polar residues" evidence="7">
    <location>
        <begin position="281"/>
        <end position="292"/>
    </location>
</feature>
<comment type="caution">
    <text evidence="9">The sequence shown here is derived from an EMBL/GenBank/DDBJ whole genome shotgun (WGS) entry which is preliminary data.</text>
</comment>
<keyword evidence="3" id="KW-0808">Transferase</keyword>
<feature type="transmembrane region" description="Helical" evidence="8">
    <location>
        <begin position="609"/>
        <end position="633"/>
    </location>
</feature>
<feature type="region of interest" description="Disordered" evidence="7">
    <location>
        <begin position="1"/>
        <end position="305"/>
    </location>
</feature>
<keyword evidence="6 8" id="KW-0472">Membrane</keyword>
<dbReference type="EMBL" id="BJWK01000026">
    <property type="protein sequence ID" value="GEM12796.1"/>
    <property type="molecule type" value="Genomic_DNA"/>
</dbReference>
<evidence type="ECO:0000256" key="1">
    <source>
        <dbReference type="ARBA" id="ARBA00004141"/>
    </source>
</evidence>
<feature type="transmembrane region" description="Helical" evidence="8">
    <location>
        <begin position="996"/>
        <end position="1015"/>
    </location>
</feature>
<evidence type="ECO:0000256" key="7">
    <source>
        <dbReference type="SAM" id="MobiDB-lite"/>
    </source>
</evidence>
<dbReference type="GO" id="GO:0016020">
    <property type="term" value="C:membrane"/>
    <property type="evidence" value="ECO:0007669"/>
    <property type="project" value="UniProtKB-SubCell"/>
</dbReference>
<reference evidence="9 10" key="1">
    <citation type="submission" date="2019-07" db="EMBL/GenBank/DDBJ databases">
        <title>Rhodotorula toruloides NBRC10032 genome sequencing.</title>
        <authorList>
            <person name="Shida Y."/>
            <person name="Takaku H."/>
            <person name="Ogasawara W."/>
            <person name="Mori K."/>
        </authorList>
    </citation>
    <scope>NUCLEOTIDE SEQUENCE [LARGE SCALE GENOMIC DNA]</scope>
    <source>
        <strain evidence="9 10">NBRC10032</strain>
    </source>
</reference>
<dbReference type="InterPro" id="IPR029044">
    <property type="entry name" value="Nucleotide-diphossugar_trans"/>
</dbReference>